<dbReference type="SUPFAM" id="SSF51735">
    <property type="entry name" value="NAD(P)-binding Rossmann-fold domains"/>
    <property type="match status" value="1"/>
</dbReference>
<name>A0A080MC21_9PROT</name>
<dbReference type="GO" id="GO:0005737">
    <property type="term" value="C:cytoplasm"/>
    <property type="evidence" value="ECO:0007669"/>
    <property type="project" value="TreeGrafter"/>
</dbReference>
<dbReference type="AlphaFoldDB" id="A0A080MC21"/>
<dbReference type="Pfam" id="PF13460">
    <property type="entry name" value="NAD_binding_10"/>
    <property type="match status" value="1"/>
</dbReference>
<dbReference type="PANTHER" id="PTHR48079">
    <property type="entry name" value="PROTEIN YEEZ"/>
    <property type="match status" value="1"/>
</dbReference>
<dbReference type="InterPro" id="IPR036291">
    <property type="entry name" value="NAD(P)-bd_dom_sf"/>
</dbReference>
<sequence>MHVFVTGGTGYIGSHLIPELLARGHRVAALTRPKSAHRLTPGCRIVIGDALDAPSYVQQINGADTLVHLVGVAHPGPAKAMEFQKVDLVSARAALSAAMKARVKHLLYLSVAQPAPVMRAYVNARAEAETLIRASGIAASFLRPWYVLGPGHRWPLLLLPAYRLFEYLPLTRTAARRFGLVDIEQMTSALIRAVEDPPLGVRIWEVPEIRLATCPA</sequence>
<evidence type="ECO:0000313" key="2">
    <source>
        <dbReference type="EMBL" id="KFB74694.1"/>
    </source>
</evidence>
<reference evidence="3 5" key="2">
    <citation type="journal article" date="2019" name="Microbiome">
        <title>Annotated bacterial chromosomes from frame-shift-corrected long-read metagenomic data.</title>
        <authorList>
            <person name="Arumugam K."/>
            <person name="Bagci C."/>
            <person name="Bessarab I."/>
            <person name="Beier S."/>
            <person name="Buchfink B."/>
            <person name="Gorska A."/>
            <person name="Qiu G."/>
            <person name="Huson D.H."/>
            <person name="Williams R.B.H."/>
        </authorList>
    </citation>
    <scope>NUCLEOTIDE SEQUENCE [LARGE SCALE GENOMIC DNA]</scope>
    <source>
        <strain evidence="3">SSA1</strain>
    </source>
</reference>
<dbReference type="InterPro" id="IPR016040">
    <property type="entry name" value="NAD(P)-bd_dom"/>
</dbReference>
<accession>A0A7D5SLJ2</accession>
<organism evidence="2 4">
    <name type="scientific">Candidatus Accumulibacter cognatus</name>
    <dbReference type="NCBI Taxonomy" id="2954383"/>
    <lineage>
        <taxon>Bacteria</taxon>
        <taxon>Pseudomonadati</taxon>
        <taxon>Pseudomonadota</taxon>
        <taxon>Betaproteobacteria</taxon>
        <taxon>Candidatus Accumulibacter</taxon>
    </lineage>
</organism>
<dbReference type="RefSeq" id="WP_034953807.1">
    <property type="nucleotide sequence ID" value="NZ_JDST02000146.1"/>
</dbReference>
<gene>
    <name evidence="2" type="ORF">AW06_004367</name>
    <name evidence="3" type="ORF">HWD57_05185</name>
</gene>
<protein>
    <submittedName>
        <fullName evidence="2">Cholesterol dehydrogenase</fullName>
    </submittedName>
    <submittedName>
        <fullName evidence="3">NAD(P)H-binding protein</fullName>
    </submittedName>
</protein>
<dbReference type="Gene3D" id="3.40.50.720">
    <property type="entry name" value="NAD(P)-binding Rossmann-like Domain"/>
    <property type="match status" value="1"/>
</dbReference>
<keyword evidence="4" id="KW-1185">Reference proteome</keyword>
<dbReference type="PANTHER" id="PTHR48079:SF6">
    <property type="entry name" value="NAD(P)-BINDING DOMAIN-CONTAINING PROTEIN-RELATED"/>
    <property type="match status" value="1"/>
</dbReference>
<proteinExistence type="predicted"/>
<evidence type="ECO:0000313" key="5">
    <source>
        <dbReference type="Proteomes" id="UP000509684"/>
    </source>
</evidence>
<dbReference type="GO" id="GO:0004029">
    <property type="term" value="F:aldehyde dehydrogenase (NAD+) activity"/>
    <property type="evidence" value="ECO:0007669"/>
    <property type="project" value="TreeGrafter"/>
</dbReference>
<reference evidence="2 4" key="1">
    <citation type="submission" date="2014-02" db="EMBL/GenBank/DDBJ databases">
        <title>Expanding our view of genomic diversity in Candidatus Accumulibacter clades.</title>
        <authorList>
            <person name="Skennerton C.T."/>
            <person name="Barr J.J."/>
            <person name="Slater F.R."/>
            <person name="Bond P.L."/>
            <person name="Tyson G.W."/>
        </authorList>
    </citation>
    <scope>NUCLEOTIDE SEQUENCE [LARGE SCALE GENOMIC DNA]</scope>
    <source>
        <strain evidence="4">SK-02</strain>
    </source>
</reference>
<dbReference type="KEGG" id="acog:HWD57_05185"/>
<dbReference type="Proteomes" id="UP000021315">
    <property type="component" value="Unassembled WGS sequence"/>
</dbReference>
<feature type="domain" description="NAD(P)-binding" evidence="1">
    <location>
        <begin position="7"/>
        <end position="144"/>
    </location>
</feature>
<dbReference type="EMBL" id="JDST02000146">
    <property type="protein sequence ID" value="KFB74694.1"/>
    <property type="molecule type" value="Genomic_DNA"/>
</dbReference>
<evidence type="ECO:0000313" key="3">
    <source>
        <dbReference type="EMBL" id="QLH49243.1"/>
    </source>
</evidence>
<dbReference type="EMBL" id="CP058708">
    <property type="protein sequence ID" value="QLH49243.1"/>
    <property type="molecule type" value="Genomic_DNA"/>
</dbReference>
<dbReference type="STRING" id="1453999.AW06_004367"/>
<reference evidence="3" key="3">
    <citation type="submission" date="2020-06" db="EMBL/GenBank/DDBJ databases">
        <authorList>
            <person name="Arumugam K."/>
            <person name="Besarab I."/>
            <person name="Haryono M."/>
            <person name="Bagci C."/>
            <person name="Beier S."/>
            <person name="Buchfink B."/>
            <person name="Gorska A."/>
            <person name="Qiu G."/>
            <person name="Huson D.H."/>
            <person name="Williams R.B."/>
        </authorList>
    </citation>
    <scope>NUCLEOTIDE SEQUENCE</scope>
    <source>
        <strain evidence="3">SSA1</strain>
    </source>
</reference>
<evidence type="ECO:0000259" key="1">
    <source>
        <dbReference type="Pfam" id="PF13460"/>
    </source>
</evidence>
<evidence type="ECO:0000313" key="4">
    <source>
        <dbReference type="Proteomes" id="UP000021315"/>
    </source>
</evidence>
<dbReference type="InterPro" id="IPR051783">
    <property type="entry name" value="NAD(P)-dependent_oxidoreduct"/>
</dbReference>
<accession>A0A080MC21</accession>
<dbReference type="Proteomes" id="UP000509684">
    <property type="component" value="Chromosome"/>
</dbReference>